<evidence type="ECO:0000313" key="2">
    <source>
        <dbReference type="Proteomes" id="UP001293593"/>
    </source>
</evidence>
<reference evidence="1" key="1">
    <citation type="submission" date="2023-10" db="EMBL/GenBank/DDBJ databases">
        <title>Chromosome-level genome of the transformable northern wattle, Acacia crassicarpa.</title>
        <authorList>
            <person name="Massaro I."/>
            <person name="Sinha N.R."/>
            <person name="Poethig S."/>
            <person name="Leichty A.R."/>
        </authorList>
    </citation>
    <scope>NUCLEOTIDE SEQUENCE</scope>
    <source>
        <strain evidence="1">Acra3RX</strain>
        <tissue evidence="1">Leaf</tissue>
    </source>
</reference>
<accession>A0AAE1MVP8</accession>
<evidence type="ECO:0000313" key="1">
    <source>
        <dbReference type="EMBL" id="KAK4277841.1"/>
    </source>
</evidence>
<comment type="caution">
    <text evidence="1">The sequence shown here is derived from an EMBL/GenBank/DDBJ whole genome shotgun (WGS) entry which is preliminary data.</text>
</comment>
<gene>
    <name evidence="1" type="ORF">QN277_015775</name>
</gene>
<sequence>MLKAKGSFVNGGFSQLKSCGDTSEEELLVLPHHIKVVVTKNNCTKSILVGLQGVVEKVVGLGGGIG</sequence>
<organism evidence="1 2">
    <name type="scientific">Acacia crassicarpa</name>
    <name type="common">northern wattle</name>
    <dbReference type="NCBI Taxonomy" id="499986"/>
    <lineage>
        <taxon>Eukaryota</taxon>
        <taxon>Viridiplantae</taxon>
        <taxon>Streptophyta</taxon>
        <taxon>Embryophyta</taxon>
        <taxon>Tracheophyta</taxon>
        <taxon>Spermatophyta</taxon>
        <taxon>Magnoliopsida</taxon>
        <taxon>eudicotyledons</taxon>
        <taxon>Gunneridae</taxon>
        <taxon>Pentapetalae</taxon>
        <taxon>rosids</taxon>
        <taxon>fabids</taxon>
        <taxon>Fabales</taxon>
        <taxon>Fabaceae</taxon>
        <taxon>Caesalpinioideae</taxon>
        <taxon>mimosoid clade</taxon>
        <taxon>Acacieae</taxon>
        <taxon>Acacia</taxon>
    </lineage>
</organism>
<proteinExistence type="predicted"/>
<keyword evidence="2" id="KW-1185">Reference proteome</keyword>
<protein>
    <submittedName>
        <fullName evidence="1">Uncharacterized protein</fullName>
    </submittedName>
</protein>
<dbReference type="Proteomes" id="UP001293593">
    <property type="component" value="Unassembled WGS sequence"/>
</dbReference>
<name>A0AAE1MVP8_9FABA</name>
<dbReference type="EMBL" id="JAWXYG010000003">
    <property type="protein sequence ID" value="KAK4277841.1"/>
    <property type="molecule type" value="Genomic_DNA"/>
</dbReference>
<dbReference type="AlphaFoldDB" id="A0AAE1MVP8"/>